<dbReference type="PROSITE" id="PS50005">
    <property type="entry name" value="TPR"/>
    <property type="match status" value="3"/>
</dbReference>
<dbReference type="GO" id="GO:0005741">
    <property type="term" value="C:mitochondrial outer membrane"/>
    <property type="evidence" value="ECO:0007669"/>
    <property type="project" value="UniProtKB-SubCell"/>
</dbReference>
<accession>A0A376B7A0</accession>
<feature type="repeat" description="TPR" evidence="10">
    <location>
        <begin position="542"/>
        <end position="575"/>
    </location>
</feature>
<evidence type="ECO:0000256" key="9">
    <source>
        <dbReference type="ARBA" id="ARBA00038030"/>
    </source>
</evidence>
<evidence type="ECO:0000256" key="8">
    <source>
        <dbReference type="ARBA" id="ARBA00023136"/>
    </source>
</evidence>
<keyword evidence="5 10" id="KW-0802">TPR repeat</keyword>
<dbReference type="PANTHER" id="PTHR46208">
    <property type="entry name" value="MITOCHONDRIAL IMPORT RECEPTOR SUBUNIT TOM70"/>
    <property type="match status" value="1"/>
</dbReference>
<evidence type="ECO:0000313" key="13">
    <source>
        <dbReference type="Proteomes" id="UP000262825"/>
    </source>
</evidence>
<dbReference type="GO" id="GO:0030150">
    <property type="term" value="P:protein import into mitochondrial matrix"/>
    <property type="evidence" value="ECO:0007669"/>
    <property type="project" value="TreeGrafter"/>
</dbReference>
<protein>
    <submittedName>
        <fullName evidence="12">Related to Mitochondrial import receptor subunit TOM70</fullName>
    </submittedName>
</protein>
<evidence type="ECO:0000256" key="10">
    <source>
        <dbReference type="PROSITE-ProRule" id="PRU00339"/>
    </source>
</evidence>
<evidence type="ECO:0000256" key="4">
    <source>
        <dbReference type="ARBA" id="ARBA00022787"/>
    </source>
</evidence>
<sequence>MSENSVSSFVARNKTAIIATAAAGITAIGAGYYYYNLRNQVNFPDDDETTSSSTSSGLNAKKKKKKLYKKKKRAQAKANKDIDITEEESISNVGFPVDANGEPDLSQISTAEDKEQYAVKLKDYGNQLFKQQKLDEAIKYYTLALELKKDPVFYANRSACYAAMGNQEKVVEDTTTALELNPEYSKCRLRRASANEALGKYEDAMLDVSALSLFGDYNNASIESMLERILNKRVTENLEGRLKEQQKESHKKLISATDLASFFGSFKPELTFDDFDPENKADVLLKEALETLYAKTLHGFETADEKFAEAIKLYKEANDDKNNKKYAIALEYSGVLDFFKMDAISSFEKVSKAIELNPRAQSYIFMGLINADKAAANGEDYMADLNKAIELDPQNSSAYYHRAQYKFISKDLEGAAKDFEKSKELDPEFVFPYIQLACLTYREGKFSDCETLFSEAKRKFPKAPEVPSFYGEVLTDHGDYAKASKQYDAAIKLEEECAPTIHLGVNPWVAKATVLVAEPTVENFVEAVNLLEKANELDPKSSKVKLTLGQLKLQQSELDEAIQLFDAAADLTMNAEEKVGAIRLVEASKVQKKLHADPFLSKKINELLASIQGGGFGI</sequence>
<keyword evidence="3" id="KW-0677">Repeat</keyword>
<evidence type="ECO:0000256" key="5">
    <source>
        <dbReference type="ARBA" id="ARBA00022803"/>
    </source>
</evidence>
<keyword evidence="6 11" id="KW-1133">Transmembrane helix</keyword>
<dbReference type="GO" id="GO:0045039">
    <property type="term" value="P:protein insertion into mitochondrial inner membrane"/>
    <property type="evidence" value="ECO:0007669"/>
    <property type="project" value="TreeGrafter"/>
</dbReference>
<feature type="repeat" description="TPR" evidence="10">
    <location>
        <begin position="396"/>
        <end position="429"/>
    </location>
</feature>
<reference evidence="13" key="1">
    <citation type="submission" date="2018-06" db="EMBL/GenBank/DDBJ databases">
        <authorList>
            <person name="Guldener U."/>
        </authorList>
    </citation>
    <scope>NUCLEOTIDE SEQUENCE [LARGE SCALE GENOMIC DNA]</scope>
    <source>
        <strain evidence="13">UTAD17</strain>
    </source>
</reference>
<dbReference type="InterPro" id="IPR011990">
    <property type="entry name" value="TPR-like_helical_dom_sf"/>
</dbReference>
<dbReference type="Pfam" id="PF13181">
    <property type="entry name" value="TPR_8"/>
    <property type="match status" value="2"/>
</dbReference>
<evidence type="ECO:0000256" key="7">
    <source>
        <dbReference type="ARBA" id="ARBA00023128"/>
    </source>
</evidence>
<dbReference type="PANTHER" id="PTHR46208:SF1">
    <property type="entry name" value="MITOCHONDRIAL IMPORT RECEPTOR SUBUNIT TOM70"/>
    <property type="match status" value="1"/>
</dbReference>
<proteinExistence type="inferred from homology"/>
<dbReference type="InterPro" id="IPR019734">
    <property type="entry name" value="TPR_rpt"/>
</dbReference>
<keyword evidence="7" id="KW-0496">Mitochondrion</keyword>
<feature type="transmembrane region" description="Helical" evidence="11">
    <location>
        <begin position="16"/>
        <end position="35"/>
    </location>
</feature>
<name>A0A376B7A0_9ASCO</name>
<comment type="subcellular location">
    <subcellularLocation>
        <location evidence="1">Mitochondrion outer membrane</location>
        <topology evidence="1">Single-pass membrane protein</topology>
    </subcellularLocation>
</comment>
<dbReference type="Proteomes" id="UP000262825">
    <property type="component" value="Unassembled WGS sequence"/>
</dbReference>
<keyword evidence="13" id="KW-1185">Reference proteome</keyword>
<organism evidence="12 13">
    <name type="scientific">Saccharomycodes ludwigii</name>
    <dbReference type="NCBI Taxonomy" id="36035"/>
    <lineage>
        <taxon>Eukaryota</taxon>
        <taxon>Fungi</taxon>
        <taxon>Dikarya</taxon>
        <taxon>Ascomycota</taxon>
        <taxon>Saccharomycotina</taxon>
        <taxon>Saccharomycetes</taxon>
        <taxon>Saccharomycodales</taxon>
        <taxon>Saccharomycodaceae</taxon>
        <taxon>Saccharomycodes</taxon>
    </lineage>
</organism>
<dbReference type="GO" id="GO:0030943">
    <property type="term" value="F:mitochondrion targeting sequence binding"/>
    <property type="evidence" value="ECO:0007669"/>
    <property type="project" value="TreeGrafter"/>
</dbReference>
<dbReference type="AlphaFoldDB" id="A0A376B7A0"/>
<dbReference type="SUPFAM" id="SSF48452">
    <property type="entry name" value="TPR-like"/>
    <property type="match status" value="3"/>
</dbReference>
<keyword evidence="12" id="KW-0675">Receptor</keyword>
<evidence type="ECO:0000256" key="3">
    <source>
        <dbReference type="ARBA" id="ARBA00022737"/>
    </source>
</evidence>
<keyword evidence="2 11" id="KW-0812">Transmembrane</keyword>
<dbReference type="EMBL" id="UFAJ01000379">
    <property type="protein sequence ID" value="SSD60522.1"/>
    <property type="molecule type" value="Genomic_DNA"/>
</dbReference>
<comment type="similarity">
    <text evidence="9">Belongs to the Tom70 family.</text>
</comment>
<dbReference type="SMART" id="SM00028">
    <property type="entry name" value="TPR"/>
    <property type="match status" value="7"/>
</dbReference>
<feature type="repeat" description="TPR" evidence="10">
    <location>
        <begin position="118"/>
        <end position="151"/>
    </location>
</feature>
<dbReference type="Pfam" id="PF14559">
    <property type="entry name" value="TPR_19"/>
    <property type="match status" value="1"/>
</dbReference>
<evidence type="ECO:0000313" key="12">
    <source>
        <dbReference type="EMBL" id="SSD60522.1"/>
    </source>
</evidence>
<evidence type="ECO:0000256" key="1">
    <source>
        <dbReference type="ARBA" id="ARBA00004572"/>
    </source>
</evidence>
<dbReference type="GO" id="GO:0008320">
    <property type="term" value="F:protein transmembrane transporter activity"/>
    <property type="evidence" value="ECO:0007669"/>
    <property type="project" value="TreeGrafter"/>
</dbReference>
<evidence type="ECO:0000256" key="2">
    <source>
        <dbReference type="ARBA" id="ARBA00022692"/>
    </source>
</evidence>
<keyword evidence="8 11" id="KW-0472">Membrane</keyword>
<dbReference type="Gene3D" id="1.25.40.10">
    <property type="entry name" value="Tetratricopeptide repeat domain"/>
    <property type="match status" value="2"/>
</dbReference>
<evidence type="ECO:0000256" key="11">
    <source>
        <dbReference type="SAM" id="Phobius"/>
    </source>
</evidence>
<evidence type="ECO:0000256" key="6">
    <source>
        <dbReference type="ARBA" id="ARBA00022989"/>
    </source>
</evidence>
<gene>
    <name evidence="12" type="ORF">SCODWIG_02283</name>
</gene>
<dbReference type="VEuPathDB" id="FungiDB:SCODWIG_02283"/>
<keyword evidence="4" id="KW-1000">Mitochondrion outer membrane</keyword>